<dbReference type="InterPro" id="IPR036691">
    <property type="entry name" value="Endo/exonu/phosph_ase_sf"/>
</dbReference>
<feature type="transmembrane region" description="Helical" evidence="2">
    <location>
        <begin position="194"/>
        <end position="213"/>
    </location>
</feature>
<keyword evidence="4" id="KW-0540">Nuclease</keyword>
<dbReference type="AlphaFoldDB" id="A0A317CR46"/>
<dbReference type="Pfam" id="PF03372">
    <property type="entry name" value="Exo_endo_phos"/>
    <property type="match status" value="1"/>
</dbReference>
<evidence type="ECO:0000313" key="4">
    <source>
        <dbReference type="EMBL" id="PWR04702.1"/>
    </source>
</evidence>
<feature type="transmembrane region" description="Helical" evidence="2">
    <location>
        <begin position="43"/>
        <end position="62"/>
    </location>
</feature>
<keyword evidence="2" id="KW-0472">Membrane</keyword>
<feature type="compositionally biased region" description="Gly residues" evidence="1">
    <location>
        <begin position="372"/>
        <end position="381"/>
    </location>
</feature>
<dbReference type="RefSeq" id="WP_109820886.1">
    <property type="nucleotide sequence ID" value="NZ_QGKR01000369.1"/>
</dbReference>
<dbReference type="EMBL" id="QGKR01000369">
    <property type="protein sequence ID" value="PWR04702.1"/>
    <property type="molecule type" value="Genomic_DNA"/>
</dbReference>
<feature type="transmembrane region" description="Helical" evidence="2">
    <location>
        <begin position="425"/>
        <end position="445"/>
    </location>
</feature>
<dbReference type="OrthoDB" id="155529at2"/>
<feature type="transmembrane region" description="Helical" evidence="2">
    <location>
        <begin position="149"/>
        <end position="167"/>
    </location>
</feature>
<keyword evidence="2" id="KW-0812">Transmembrane</keyword>
<feature type="domain" description="Endonuclease/exonuclease/phosphatase" evidence="3">
    <location>
        <begin position="496"/>
        <end position="711"/>
    </location>
</feature>
<dbReference type="GO" id="GO:0004519">
    <property type="term" value="F:endonuclease activity"/>
    <property type="evidence" value="ECO:0007669"/>
    <property type="project" value="UniProtKB-KW"/>
</dbReference>
<evidence type="ECO:0000313" key="5">
    <source>
        <dbReference type="Proteomes" id="UP000245410"/>
    </source>
</evidence>
<dbReference type="PANTHER" id="PTHR14859:SF1">
    <property type="entry name" value="PGAP2-INTERACTING PROTEIN"/>
    <property type="match status" value="1"/>
</dbReference>
<feature type="compositionally biased region" description="Basic and acidic residues" evidence="1">
    <location>
        <begin position="309"/>
        <end position="340"/>
    </location>
</feature>
<accession>A0A317CR46</accession>
<feature type="transmembrane region" description="Helical" evidence="2">
    <location>
        <begin position="401"/>
        <end position="419"/>
    </location>
</feature>
<dbReference type="PANTHER" id="PTHR14859">
    <property type="entry name" value="CALCOFLUOR WHITE HYPERSENSITIVE PROTEIN PRECURSOR"/>
    <property type="match status" value="1"/>
</dbReference>
<evidence type="ECO:0000256" key="2">
    <source>
        <dbReference type="SAM" id="Phobius"/>
    </source>
</evidence>
<feature type="transmembrane region" description="Helical" evidence="2">
    <location>
        <begin position="12"/>
        <end position="37"/>
    </location>
</feature>
<feature type="region of interest" description="Disordered" evidence="1">
    <location>
        <begin position="309"/>
        <end position="388"/>
    </location>
</feature>
<dbReference type="Proteomes" id="UP000245410">
    <property type="component" value="Unassembled WGS sequence"/>
</dbReference>
<dbReference type="InterPro" id="IPR005135">
    <property type="entry name" value="Endo/exonuclease/phosphatase"/>
</dbReference>
<dbReference type="GO" id="GO:0006506">
    <property type="term" value="P:GPI anchor biosynthetic process"/>
    <property type="evidence" value="ECO:0007669"/>
    <property type="project" value="TreeGrafter"/>
</dbReference>
<name>A0A317CR46_9ACTN</name>
<protein>
    <submittedName>
        <fullName evidence="4">Endonuclease</fullName>
    </submittedName>
</protein>
<feature type="transmembrane region" description="Helical" evidence="2">
    <location>
        <begin position="120"/>
        <end position="137"/>
    </location>
</feature>
<feature type="compositionally biased region" description="Low complexity" evidence="1">
    <location>
        <begin position="362"/>
        <end position="371"/>
    </location>
</feature>
<keyword evidence="2" id="KW-1133">Transmembrane helix</keyword>
<feature type="transmembrane region" description="Helical" evidence="2">
    <location>
        <begin position="233"/>
        <end position="251"/>
    </location>
</feature>
<evidence type="ECO:0000256" key="1">
    <source>
        <dbReference type="SAM" id="MobiDB-lite"/>
    </source>
</evidence>
<keyword evidence="5" id="KW-1185">Reference proteome</keyword>
<gene>
    <name evidence="4" type="ORF">DKT68_30795</name>
</gene>
<feature type="transmembrane region" description="Helical" evidence="2">
    <location>
        <begin position="258"/>
        <end position="276"/>
    </location>
</feature>
<reference evidence="4 5" key="1">
    <citation type="submission" date="2018-05" db="EMBL/GenBank/DDBJ databases">
        <title>Micromonospora atacamensis sp. nov., a novel actinobacteria isolated from high altitude Atacama Desert soil.</title>
        <authorList>
            <person name="Carro L."/>
            <person name="Golinska P."/>
            <person name="Klenk H.-P."/>
            <person name="Goodfellow M."/>
        </authorList>
    </citation>
    <scope>NUCLEOTIDE SEQUENCE [LARGE SCALE GENOMIC DNA]</scope>
    <source>
        <strain evidence="4 5">5R2A7</strain>
    </source>
</reference>
<feature type="compositionally biased region" description="Basic and acidic residues" evidence="1">
    <location>
        <begin position="347"/>
        <end position="361"/>
    </location>
</feature>
<feature type="transmembrane region" description="Helical" evidence="2">
    <location>
        <begin position="69"/>
        <end position="88"/>
    </location>
</feature>
<feature type="transmembrane region" description="Helical" evidence="2">
    <location>
        <begin position="94"/>
        <end position="113"/>
    </location>
</feature>
<comment type="caution">
    <text evidence="4">The sequence shown here is derived from an EMBL/GenBank/DDBJ whole genome shotgun (WGS) entry which is preliminary data.</text>
</comment>
<dbReference type="InterPro" id="IPR051916">
    <property type="entry name" value="GPI-anchor_lipid_remodeler"/>
</dbReference>
<organism evidence="4 5">
    <name type="scientific">Micromonospora acroterricola</name>
    <dbReference type="NCBI Taxonomy" id="2202421"/>
    <lineage>
        <taxon>Bacteria</taxon>
        <taxon>Bacillati</taxon>
        <taxon>Actinomycetota</taxon>
        <taxon>Actinomycetes</taxon>
        <taxon>Micromonosporales</taxon>
        <taxon>Micromonosporaceae</taxon>
        <taxon>Micromonospora</taxon>
    </lineage>
</organism>
<dbReference type="Gene3D" id="3.60.10.10">
    <property type="entry name" value="Endonuclease/exonuclease/phosphatase"/>
    <property type="match status" value="1"/>
</dbReference>
<sequence length="723" mass="72926">MRYRQLTTGSLALGVILLIDVLRVWLPGIITIFGQAASTPAELMGAFALGWFVLALAAPALVRRVGARPVTVAGAVALAAARLALTTAPGGRTQLWLATAGLLAGLVWLVGVAADTDRPVPGLALGLAFNAAVHAVLDTYDLVWRGDWLAWLLSGVAVALFLLGVALRARPVPPASPAGSAAPALPVGSGGVRAWLLAGPALLLAGMVALAPAVALSGTSYLVAGDGVARSPLFGLAPVPVAVAGFLLAALTGPLPRWGRALGPAALLAGALLFTLDRGDLLLPAVLLAAVGLGACLALAEDAGRAHTEDAGRAHTDDAGRAHTDDAGRADTDDVGRADTDDAGLAHADDAGRAHTEDAGRADTAAAADGTGRPGADGGAGRVEDNCGDGDRARWAGRRGYAAAAGMLVFALGAVGYYSAYDLGYPNGAVPVVVAGLVAVVALAARPAGRPVPAPLPPLRTTAAVTALALLAPLLADEAPVAGNRDGPPDRLTVVAYNIRMGFGLDGRFDLAALADVIDRQGPDVVLLSEVDRGWLLNGGHDTLDLLSDRLGMPYVFGPAADPVWGDAVLSRWPVRDPRTLPLPAVGAPTGAQALAVTLDLGDGVRTAVVSTHLQPPPGRGPVVQARAVADFATGYAAGRPLVVAGDLNTEPGDEAFGQFTAAGLVDALAAARPLATSPADDPRQQIDHVFVSPGLNPTDPVAPPGTASDHLPVAVTLTLPPR</sequence>
<evidence type="ECO:0000259" key="3">
    <source>
        <dbReference type="Pfam" id="PF03372"/>
    </source>
</evidence>
<dbReference type="SUPFAM" id="SSF56219">
    <property type="entry name" value="DNase I-like"/>
    <property type="match status" value="1"/>
</dbReference>
<keyword evidence="4" id="KW-0255">Endonuclease</keyword>
<feature type="transmembrane region" description="Helical" evidence="2">
    <location>
        <begin position="282"/>
        <end position="300"/>
    </location>
</feature>
<proteinExistence type="predicted"/>
<keyword evidence="4" id="KW-0378">Hydrolase</keyword>
<dbReference type="GO" id="GO:0016020">
    <property type="term" value="C:membrane"/>
    <property type="evidence" value="ECO:0007669"/>
    <property type="project" value="GOC"/>
</dbReference>